<comment type="caution">
    <text evidence="1">The sequence shown here is derived from an EMBL/GenBank/DDBJ whole genome shotgun (WGS) entry which is preliminary data.</text>
</comment>
<evidence type="ECO:0000313" key="1">
    <source>
        <dbReference type="EMBL" id="VTJ80187.1"/>
    </source>
</evidence>
<accession>A0A5E4CE11</accession>
<reference evidence="1" key="1">
    <citation type="submission" date="2019-04" db="EMBL/GenBank/DDBJ databases">
        <authorList>
            <person name="Alioto T."/>
            <person name="Alioto T."/>
        </authorList>
    </citation>
    <scope>NUCLEOTIDE SEQUENCE [LARGE SCALE GENOMIC DNA]</scope>
</reference>
<feature type="non-terminal residue" evidence="1">
    <location>
        <position position="1"/>
    </location>
</feature>
<sequence length="61" mass="6848">SILFTGYHRSLLALKSSKCSQEVSKLQERTDEQSLAQIMSQQIMSIFAGFSKVSCLYSPMN</sequence>
<name>A0A5E4CE11_MARMO</name>
<dbReference type="EMBL" id="CABDUW010001276">
    <property type="protein sequence ID" value="VTJ80187.1"/>
    <property type="molecule type" value="Genomic_DNA"/>
</dbReference>
<organism evidence="1 2">
    <name type="scientific">Marmota monax</name>
    <name type="common">Woodchuck</name>
    <dbReference type="NCBI Taxonomy" id="9995"/>
    <lineage>
        <taxon>Eukaryota</taxon>
        <taxon>Metazoa</taxon>
        <taxon>Chordata</taxon>
        <taxon>Craniata</taxon>
        <taxon>Vertebrata</taxon>
        <taxon>Euteleostomi</taxon>
        <taxon>Mammalia</taxon>
        <taxon>Eutheria</taxon>
        <taxon>Euarchontoglires</taxon>
        <taxon>Glires</taxon>
        <taxon>Rodentia</taxon>
        <taxon>Sciuromorpha</taxon>
        <taxon>Sciuridae</taxon>
        <taxon>Xerinae</taxon>
        <taxon>Marmotini</taxon>
        <taxon>Marmota</taxon>
    </lineage>
</organism>
<evidence type="ECO:0000313" key="2">
    <source>
        <dbReference type="Proteomes" id="UP000335636"/>
    </source>
</evidence>
<proteinExistence type="predicted"/>
<keyword evidence="2" id="KW-1185">Reference proteome</keyword>
<gene>
    <name evidence="1" type="ORF">MONAX_5E004176</name>
</gene>
<dbReference type="Proteomes" id="UP000335636">
    <property type="component" value="Unassembled WGS sequence"/>
</dbReference>
<protein>
    <submittedName>
        <fullName evidence="1">Uncharacterized protein</fullName>
    </submittedName>
</protein>
<dbReference type="AlphaFoldDB" id="A0A5E4CE11"/>